<feature type="compositionally biased region" description="Polar residues" evidence="1">
    <location>
        <begin position="187"/>
        <end position="235"/>
    </location>
</feature>
<feature type="compositionally biased region" description="Polar residues" evidence="1">
    <location>
        <begin position="333"/>
        <end position="347"/>
    </location>
</feature>
<feature type="compositionally biased region" description="Basic and acidic residues" evidence="1">
    <location>
        <begin position="242"/>
        <end position="251"/>
    </location>
</feature>
<dbReference type="Proteomes" id="UP000051574">
    <property type="component" value="Unassembled WGS sequence"/>
</dbReference>
<reference evidence="2 3" key="1">
    <citation type="submission" date="2015-09" db="EMBL/GenBank/DDBJ databases">
        <title>Draft genome of the scarab beetle Oryctes borbonicus.</title>
        <authorList>
            <person name="Meyer J.M."/>
            <person name="Markov G.V."/>
            <person name="Baskaran P."/>
            <person name="Herrmann M."/>
            <person name="Sommer R.J."/>
            <person name="Roedelsperger C."/>
        </authorList>
    </citation>
    <scope>NUCLEOTIDE SEQUENCE [LARGE SCALE GENOMIC DNA]</scope>
    <source>
        <strain evidence="2">OB123</strain>
        <tissue evidence="2">Whole animal</tissue>
    </source>
</reference>
<dbReference type="AlphaFoldDB" id="A0A0T6BD22"/>
<evidence type="ECO:0000256" key="1">
    <source>
        <dbReference type="SAM" id="MobiDB-lite"/>
    </source>
</evidence>
<feature type="region of interest" description="Disordered" evidence="1">
    <location>
        <begin position="124"/>
        <end position="251"/>
    </location>
</feature>
<evidence type="ECO:0000313" key="2">
    <source>
        <dbReference type="EMBL" id="KRT85221.1"/>
    </source>
</evidence>
<sequence>MVIFFLLKVHFSLQLDIDMFTDIYFPINFLNKSRSRSLPSHYRQSRNRSRNASISMYATPQVAPRPYIQPITNSYYSQSQSSLNSASYQHSVKPSIYQNQSYPEESLSDDFLFPMSSLRLSYASSPESDLEHSPGPPVSPGLPGTGSNTGIRLTKASSDPSVVMPDSSTNDVLPPYQPTYDTRYGFNAQNSSEPQTPTSPSKDMNYMSQGDSQEIPTNTSDPPSYSKSAIYSSHPNQPPDFNKNDQRNDEYGKNISHKRQTSSLHGHFNHMKGLSGNEQSSSREGLYGTAPDLPPRVDRAVKPLGLLTTPTKSNTRSAHERLFGTKAGPPNEAESNNSDNQNFSGNKLGSLERSQNSKSDSLSSYDSFNNQNSKPLSNSRIIPNAHDDLKTTLSKIEPGSPNIQNSPSKYGPPRWEQNHRHDRLGSKLDLKYNIPTNSDLNAEQSPRNSREMDKEVGSSMEQMHQRMPERDRLDMYR</sequence>
<feature type="compositionally biased region" description="Basic and acidic residues" evidence="1">
    <location>
        <begin position="463"/>
        <end position="477"/>
    </location>
</feature>
<feature type="compositionally biased region" description="Polar residues" evidence="1">
    <location>
        <begin position="368"/>
        <end position="381"/>
    </location>
</feature>
<feature type="compositionally biased region" description="Polar residues" evidence="1">
    <location>
        <begin position="434"/>
        <end position="447"/>
    </location>
</feature>
<protein>
    <submittedName>
        <fullName evidence="2">Uncharacterized protein</fullName>
    </submittedName>
</protein>
<dbReference type="OrthoDB" id="418634at2759"/>
<comment type="caution">
    <text evidence="2">The sequence shown here is derived from an EMBL/GenBank/DDBJ whole genome shotgun (WGS) entry which is preliminary data.</text>
</comment>
<feature type="compositionally biased region" description="Low complexity" evidence="1">
    <location>
        <begin position="157"/>
        <end position="168"/>
    </location>
</feature>
<gene>
    <name evidence="2" type="ORF">AMK59_604</name>
</gene>
<feature type="compositionally biased region" description="Low complexity" evidence="1">
    <location>
        <begin position="354"/>
        <end position="367"/>
    </location>
</feature>
<proteinExistence type="predicted"/>
<accession>A0A0T6BD22</accession>
<keyword evidence="3" id="KW-1185">Reference proteome</keyword>
<feature type="region of interest" description="Disordered" evidence="1">
    <location>
        <begin position="266"/>
        <end position="419"/>
    </location>
</feature>
<evidence type="ECO:0000313" key="3">
    <source>
        <dbReference type="Proteomes" id="UP000051574"/>
    </source>
</evidence>
<organism evidence="2 3">
    <name type="scientific">Oryctes borbonicus</name>
    <dbReference type="NCBI Taxonomy" id="1629725"/>
    <lineage>
        <taxon>Eukaryota</taxon>
        <taxon>Metazoa</taxon>
        <taxon>Ecdysozoa</taxon>
        <taxon>Arthropoda</taxon>
        <taxon>Hexapoda</taxon>
        <taxon>Insecta</taxon>
        <taxon>Pterygota</taxon>
        <taxon>Neoptera</taxon>
        <taxon>Endopterygota</taxon>
        <taxon>Coleoptera</taxon>
        <taxon>Polyphaga</taxon>
        <taxon>Scarabaeiformia</taxon>
        <taxon>Scarabaeidae</taxon>
        <taxon>Dynastinae</taxon>
        <taxon>Oryctes</taxon>
    </lineage>
</organism>
<name>A0A0T6BD22_9SCAR</name>
<dbReference type="EMBL" id="LJIG01001719">
    <property type="protein sequence ID" value="KRT85221.1"/>
    <property type="molecule type" value="Genomic_DNA"/>
</dbReference>
<feature type="region of interest" description="Disordered" evidence="1">
    <location>
        <begin position="432"/>
        <end position="477"/>
    </location>
</feature>